<dbReference type="PRINTS" id="PR00039">
    <property type="entry name" value="HTHLYSR"/>
</dbReference>
<dbReference type="Gene3D" id="1.10.10.10">
    <property type="entry name" value="Winged helix-like DNA-binding domain superfamily/Winged helix DNA-binding domain"/>
    <property type="match status" value="1"/>
</dbReference>
<keyword evidence="4" id="KW-0804">Transcription</keyword>
<dbReference type="SUPFAM" id="SSF53850">
    <property type="entry name" value="Periplasmic binding protein-like II"/>
    <property type="match status" value="1"/>
</dbReference>
<dbReference type="Pfam" id="PF00126">
    <property type="entry name" value="HTH_1"/>
    <property type="match status" value="1"/>
</dbReference>
<accession>A0ABX0VWM2</accession>
<name>A0ABX0VWM2_9RHOB</name>
<dbReference type="PROSITE" id="PS50931">
    <property type="entry name" value="HTH_LYSR"/>
    <property type="match status" value="1"/>
</dbReference>
<dbReference type="Gene3D" id="3.40.190.290">
    <property type="match status" value="1"/>
</dbReference>
<keyword evidence="2" id="KW-0805">Transcription regulation</keyword>
<dbReference type="RefSeq" id="WP_167636167.1">
    <property type="nucleotide sequence ID" value="NZ_JAATOP010000001.1"/>
</dbReference>
<dbReference type="InterPro" id="IPR036388">
    <property type="entry name" value="WH-like_DNA-bd_sf"/>
</dbReference>
<gene>
    <name evidence="6" type="ORF">HCZ30_02435</name>
</gene>
<evidence type="ECO:0000259" key="5">
    <source>
        <dbReference type="PROSITE" id="PS50931"/>
    </source>
</evidence>
<dbReference type="PANTHER" id="PTHR30419:SF8">
    <property type="entry name" value="NITROGEN ASSIMILATION TRANSCRIPTIONAL ACTIVATOR-RELATED"/>
    <property type="match status" value="1"/>
</dbReference>
<dbReference type="InterPro" id="IPR005119">
    <property type="entry name" value="LysR_subst-bd"/>
</dbReference>
<dbReference type="PANTHER" id="PTHR30419">
    <property type="entry name" value="HTH-TYPE TRANSCRIPTIONAL REGULATOR YBHD"/>
    <property type="match status" value="1"/>
</dbReference>
<evidence type="ECO:0000256" key="2">
    <source>
        <dbReference type="ARBA" id="ARBA00023015"/>
    </source>
</evidence>
<proteinExistence type="inferred from homology"/>
<evidence type="ECO:0000256" key="1">
    <source>
        <dbReference type="ARBA" id="ARBA00009437"/>
    </source>
</evidence>
<dbReference type="SUPFAM" id="SSF46785">
    <property type="entry name" value="Winged helix' DNA-binding domain"/>
    <property type="match status" value="1"/>
</dbReference>
<keyword evidence="3" id="KW-0238">DNA-binding</keyword>
<dbReference type="Proteomes" id="UP000709466">
    <property type="component" value="Unassembled WGS sequence"/>
</dbReference>
<organism evidence="6 7">
    <name type="scientific">Marivivens donghaensis</name>
    <dbReference type="NCBI Taxonomy" id="1699413"/>
    <lineage>
        <taxon>Bacteria</taxon>
        <taxon>Pseudomonadati</taxon>
        <taxon>Pseudomonadota</taxon>
        <taxon>Alphaproteobacteria</taxon>
        <taxon>Rhodobacterales</taxon>
        <taxon>Paracoccaceae</taxon>
        <taxon>Marivivens group</taxon>
        <taxon>Marivivens</taxon>
    </lineage>
</organism>
<protein>
    <submittedName>
        <fullName evidence="6">LysR family transcriptional regulator</fullName>
    </submittedName>
</protein>
<dbReference type="InterPro" id="IPR000847">
    <property type="entry name" value="LysR_HTH_N"/>
</dbReference>
<keyword evidence="7" id="KW-1185">Reference proteome</keyword>
<dbReference type="Pfam" id="PF03466">
    <property type="entry name" value="LysR_substrate"/>
    <property type="match status" value="1"/>
</dbReference>
<dbReference type="InterPro" id="IPR036390">
    <property type="entry name" value="WH_DNA-bd_sf"/>
</dbReference>
<dbReference type="EMBL" id="JAATOP010000001">
    <property type="protein sequence ID" value="NIY71289.1"/>
    <property type="molecule type" value="Genomic_DNA"/>
</dbReference>
<evidence type="ECO:0000256" key="3">
    <source>
        <dbReference type="ARBA" id="ARBA00023125"/>
    </source>
</evidence>
<feature type="domain" description="HTH lysR-type" evidence="5">
    <location>
        <begin position="7"/>
        <end position="64"/>
    </location>
</feature>
<evidence type="ECO:0000313" key="7">
    <source>
        <dbReference type="Proteomes" id="UP000709466"/>
    </source>
</evidence>
<evidence type="ECO:0000256" key="4">
    <source>
        <dbReference type="ARBA" id="ARBA00023163"/>
    </source>
</evidence>
<comment type="caution">
    <text evidence="6">The sequence shown here is derived from an EMBL/GenBank/DDBJ whole genome shotgun (WGS) entry which is preliminary data.</text>
</comment>
<sequence>MDLIHRIKPAHLRLVVRVAETGKLQVAAESLFLSQPAASRTLADLESAAGAPLFERHPKGMIPTPVGEAFIRHARVVLSELDSLGQEVRNLKDGQMGNVRVGSVTGPAVSSLVPAVQAVRKEAPDIEISIEVGPSNQLVRALDEGALDFVLARLPSEYDSRALRVHPARNEVVSLVVKDTHPLASKKNVSLDELLDYDWIIQERGSPIRQSVENAYYAARIPTPTRVVHSSSLLVVLAMLADSNSISPQSREVAELLTSSQISSRLTTLDIDTTITVTPFFIIQDRTRQLSRAADRLLQEILLGL</sequence>
<evidence type="ECO:0000313" key="6">
    <source>
        <dbReference type="EMBL" id="NIY71289.1"/>
    </source>
</evidence>
<comment type="similarity">
    <text evidence="1">Belongs to the LysR transcriptional regulatory family.</text>
</comment>
<dbReference type="InterPro" id="IPR050950">
    <property type="entry name" value="HTH-type_LysR_regulators"/>
</dbReference>
<reference evidence="6 7" key="1">
    <citation type="submission" date="2020-03" db="EMBL/GenBank/DDBJ databases">
        <title>Bacterial isolates of synthetic phycosphere.</title>
        <authorList>
            <person name="Fu H."/>
            <person name="Moran M.A."/>
        </authorList>
    </citation>
    <scope>NUCLEOTIDE SEQUENCE [LARGE SCALE GENOMIC DNA]</scope>
    <source>
        <strain evidence="6 7">HF1</strain>
    </source>
</reference>